<organism evidence="1 2">
    <name type="scientific">Ostreobium quekettii</name>
    <dbReference type="NCBI Taxonomy" id="121088"/>
    <lineage>
        <taxon>Eukaryota</taxon>
        <taxon>Viridiplantae</taxon>
        <taxon>Chlorophyta</taxon>
        <taxon>core chlorophytes</taxon>
        <taxon>Ulvophyceae</taxon>
        <taxon>TCBD clade</taxon>
        <taxon>Bryopsidales</taxon>
        <taxon>Ostreobineae</taxon>
        <taxon>Ostreobiaceae</taxon>
        <taxon>Ostreobium</taxon>
    </lineage>
</organism>
<sequence length="109" mass="12047">MGCYPGTASFQGTWVNGAPRWGSASSTAVAAPSQSSLAFHYRICLYPLVILRVTEAANKELRCRRWRHRAGASDRLGPNRELLCTVGQIAKGKFISYLPSIFRFIQLTA</sequence>
<accession>A0A8S1J7L8</accession>
<gene>
    <name evidence="1" type="ORF">OSTQU699_LOCUS7243</name>
</gene>
<dbReference type="AlphaFoldDB" id="A0A8S1J7L8"/>
<evidence type="ECO:0000313" key="1">
    <source>
        <dbReference type="EMBL" id="CAD7701886.1"/>
    </source>
</evidence>
<protein>
    <submittedName>
        <fullName evidence="1">Uncharacterized protein</fullName>
    </submittedName>
</protein>
<dbReference type="EMBL" id="CAJHUC010001652">
    <property type="protein sequence ID" value="CAD7701886.1"/>
    <property type="molecule type" value="Genomic_DNA"/>
</dbReference>
<reference evidence="1" key="1">
    <citation type="submission" date="2020-12" db="EMBL/GenBank/DDBJ databases">
        <authorList>
            <person name="Iha C."/>
        </authorList>
    </citation>
    <scope>NUCLEOTIDE SEQUENCE</scope>
</reference>
<evidence type="ECO:0000313" key="2">
    <source>
        <dbReference type="Proteomes" id="UP000708148"/>
    </source>
</evidence>
<keyword evidence="2" id="KW-1185">Reference proteome</keyword>
<proteinExistence type="predicted"/>
<comment type="caution">
    <text evidence="1">The sequence shown here is derived from an EMBL/GenBank/DDBJ whole genome shotgun (WGS) entry which is preliminary data.</text>
</comment>
<name>A0A8S1J7L8_9CHLO</name>
<dbReference type="Proteomes" id="UP000708148">
    <property type="component" value="Unassembled WGS sequence"/>
</dbReference>